<reference evidence="1" key="1">
    <citation type="submission" date="2022-11" db="EMBL/GenBank/DDBJ databases">
        <title>Methylomonas rapida sp. nov., Carotenoid-Producing Obligate Methanotrophs with High Growth Characteristics and Biotechnological Potential.</title>
        <authorList>
            <person name="Tikhonova E.N."/>
            <person name="Suleimanov R.Z."/>
            <person name="Miroshnikov K."/>
            <person name="Oshkin I.Y."/>
            <person name="Belova S.E."/>
            <person name="Danilova O.V."/>
            <person name="Ashikhmin A."/>
            <person name="Konopkin A."/>
            <person name="But S.Y."/>
            <person name="Khmelenina V.N."/>
            <person name="Kuznetsov N."/>
            <person name="Pimenov N.V."/>
            <person name="Dedysh S.N."/>
        </authorList>
    </citation>
    <scope>NUCLEOTIDE SEQUENCE</scope>
    <source>
        <strain evidence="1">MP1</strain>
    </source>
</reference>
<name>A0ABY7GFL7_9GAMM</name>
<dbReference type="Proteomes" id="UP001162780">
    <property type="component" value="Chromosome"/>
</dbReference>
<proteinExistence type="predicted"/>
<gene>
    <name evidence="2" type="ORF">NM686_003000</name>
    <name evidence="1" type="ORF">NM686_014720</name>
</gene>
<keyword evidence="3" id="KW-1185">Reference proteome</keyword>
<dbReference type="EMBL" id="CP113517">
    <property type="protein sequence ID" value="WAR45497.1"/>
    <property type="molecule type" value="Genomic_DNA"/>
</dbReference>
<evidence type="ECO:0000313" key="1">
    <source>
        <dbReference type="EMBL" id="WAR43624.1"/>
    </source>
</evidence>
<dbReference type="EMBL" id="CP113517">
    <property type="protein sequence ID" value="WAR43624.1"/>
    <property type="molecule type" value="Genomic_DNA"/>
</dbReference>
<sequence length="60" mass="7327">MNWQARADRKYQRIKQFYLSRGRTEEQWQAIAANPQKFNRVWRAMLHLPADDKPPPKECR</sequence>
<protein>
    <submittedName>
        <fullName evidence="1">Uncharacterized protein</fullName>
    </submittedName>
</protein>
<evidence type="ECO:0000313" key="3">
    <source>
        <dbReference type="Proteomes" id="UP001162780"/>
    </source>
</evidence>
<accession>A0ABY7GFL7</accession>
<organism evidence="1 3">
    <name type="scientific">Methylomonas rapida</name>
    <dbReference type="NCBI Taxonomy" id="2963939"/>
    <lineage>
        <taxon>Bacteria</taxon>
        <taxon>Pseudomonadati</taxon>
        <taxon>Pseudomonadota</taxon>
        <taxon>Gammaproteobacteria</taxon>
        <taxon>Methylococcales</taxon>
        <taxon>Methylococcaceae</taxon>
        <taxon>Methylomonas</taxon>
    </lineage>
</organism>
<dbReference type="RefSeq" id="WP_255188614.1">
    <property type="nucleotide sequence ID" value="NZ_CP113517.1"/>
</dbReference>
<evidence type="ECO:0000313" key="2">
    <source>
        <dbReference type="EMBL" id="WAR45497.1"/>
    </source>
</evidence>